<accession>Q22YU0</accession>
<keyword evidence="3" id="KW-1185">Reference proteome</keyword>
<name>Q22YU0_TETTS</name>
<dbReference type="eggNOG" id="ENOG502QVQD">
    <property type="taxonomic scope" value="Eukaryota"/>
</dbReference>
<dbReference type="GO" id="GO:0035091">
    <property type="term" value="F:phosphatidylinositol binding"/>
    <property type="evidence" value="ECO:0007669"/>
    <property type="project" value="TreeGrafter"/>
</dbReference>
<dbReference type="InterPro" id="IPR027417">
    <property type="entry name" value="P-loop_NTPase"/>
</dbReference>
<dbReference type="InParanoid" id="Q22YU0"/>
<feature type="domain" description="NadR/Ttd14 AAA" evidence="1">
    <location>
        <begin position="6"/>
        <end position="180"/>
    </location>
</feature>
<protein>
    <submittedName>
        <fullName evidence="2">AAA domain protein</fullName>
    </submittedName>
</protein>
<organism evidence="2 3">
    <name type="scientific">Tetrahymena thermophila (strain SB210)</name>
    <dbReference type="NCBI Taxonomy" id="312017"/>
    <lineage>
        <taxon>Eukaryota</taxon>
        <taxon>Sar</taxon>
        <taxon>Alveolata</taxon>
        <taxon>Ciliophora</taxon>
        <taxon>Intramacronucleata</taxon>
        <taxon>Oligohymenophorea</taxon>
        <taxon>Hymenostomatida</taxon>
        <taxon>Tetrahymenina</taxon>
        <taxon>Tetrahymenidae</taxon>
        <taxon>Tetrahymena</taxon>
    </lineage>
</organism>
<dbReference type="GeneID" id="7833209"/>
<dbReference type="RefSeq" id="XP_001010826.1">
    <property type="nucleotide sequence ID" value="XM_001010826.1"/>
</dbReference>
<gene>
    <name evidence="2" type="ORF">TTHERM_00122300</name>
</gene>
<evidence type="ECO:0000313" key="2">
    <source>
        <dbReference type="EMBL" id="EAR90581.1"/>
    </source>
</evidence>
<dbReference type="PANTHER" id="PTHR34932:SF1">
    <property type="entry name" value="TRPL TRANSLOCATION DEFECT PROTEIN 14"/>
    <property type="match status" value="1"/>
</dbReference>
<reference evidence="3" key="1">
    <citation type="journal article" date="2006" name="PLoS Biol.">
        <title>Macronuclear genome sequence of the ciliate Tetrahymena thermophila, a model eukaryote.</title>
        <authorList>
            <person name="Eisen J.A."/>
            <person name="Coyne R.S."/>
            <person name="Wu M."/>
            <person name="Wu D."/>
            <person name="Thiagarajan M."/>
            <person name="Wortman J.R."/>
            <person name="Badger J.H."/>
            <person name="Ren Q."/>
            <person name="Amedeo P."/>
            <person name="Jones K.M."/>
            <person name="Tallon L.J."/>
            <person name="Delcher A.L."/>
            <person name="Salzberg S.L."/>
            <person name="Silva J.C."/>
            <person name="Haas B.J."/>
            <person name="Majoros W.H."/>
            <person name="Farzad M."/>
            <person name="Carlton J.M."/>
            <person name="Smith R.K. Jr."/>
            <person name="Garg J."/>
            <person name="Pearlman R.E."/>
            <person name="Karrer K.M."/>
            <person name="Sun L."/>
            <person name="Manning G."/>
            <person name="Elde N.C."/>
            <person name="Turkewitz A.P."/>
            <person name="Asai D.J."/>
            <person name="Wilkes D.E."/>
            <person name="Wang Y."/>
            <person name="Cai H."/>
            <person name="Collins K."/>
            <person name="Stewart B.A."/>
            <person name="Lee S.R."/>
            <person name="Wilamowska K."/>
            <person name="Weinberg Z."/>
            <person name="Ruzzo W.L."/>
            <person name="Wloga D."/>
            <person name="Gaertig J."/>
            <person name="Frankel J."/>
            <person name="Tsao C.-C."/>
            <person name="Gorovsky M.A."/>
            <person name="Keeling P.J."/>
            <person name="Waller R.F."/>
            <person name="Patron N.J."/>
            <person name="Cherry J.M."/>
            <person name="Stover N.A."/>
            <person name="Krieger C.J."/>
            <person name="del Toro C."/>
            <person name="Ryder H.F."/>
            <person name="Williamson S.C."/>
            <person name="Barbeau R.A."/>
            <person name="Hamilton E.P."/>
            <person name="Orias E."/>
        </authorList>
    </citation>
    <scope>NUCLEOTIDE SEQUENCE [LARGE SCALE GENOMIC DNA]</scope>
    <source>
        <strain evidence="3">SB210</strain>
    </source>
</reference>
<dbReference type="Gene3D" id="3.40.50.300">
    <property type="entry name" value="P-loop containing nucleotide triphosphate hydrolases"/>
    <property type="match status" value="1"/>
</dbReference>
<dbReference type="HOGENOM" id="CLU_788690_0_0_1"/>
<dbReference type="InterPro" id="IPR053227">
    <property type="entry name" value="TRPL-trafficking_regulator"/>
</dbReference>
<dbReference type="EMBL" id="GG662798">
    <property type="protein sequence ID" value="EAR90581.1"/>
    <property type="molecule type" value="Genomic_DNA"/>
</dbReference>
<dbReference type="KEGG" id="tet:TTHERM_00122300"/>
<dbReference type="PANTHER" id="PTHR34932">
    <property type="entry name" value="TRPL TRANSLOCATION DEFECT PROTEIN 14"/>
    <property type="match status" value="1"/>
</dbReference>
<dbReference type="Pfam" id="PF13521">
    <property type="entry name" value="AAA_28"/>
    <property type="match status" value="1"/>
</dbReference>
<dbReference type="AlphaFoldDB" id="Q22YU0"/>
<dbReference type="SUPFAM" id="SSF52540">
    <property type="entry name" value="P-loop containing nucleoside triphosphate hydrolases"/>
    <property type="match status" value="1"/>
</dbReference>
<sequence length="352" mass="41071">MFWSRKIALTGGPCGGKTSAMNYLHSQFKKWGFTVFMTPEAFTVTAQGHAHELYGILKQQDVNDFCKLGAKITNLCYFFEEYFEDLAKLSKKPTILFCDRGICDTKAYYPELCWDMTLQEVKMNEKQILDRYYAILHLATTAKGAKDHYITSNNMARRESVEEAIEVDDKIFNSWKNHKRLIYVGNENVKTFDEKLNNIQGIVEDLLQLPKNPLQTLKVSVNQEELYNYILSSNQDNYITLEQFDIENEYLNNSFVQKIKQKDGKISYQMGVEMQHPEKPFYLYQKITEEEYNKCKKKVPSKLLQQIQINGQTLTLQQNIQDQLHQQQQTIPQTTLMAPKNIILPSFFVVNQ</sequence>
<dbReference type="OrthoDB" id="6375174at2759"/>
<evidence type="ECO:0000313" key="3">
    <source>
        <dbReference type="Proteomes" id="UP000009168"/>
    </source>
</evidence>
<dbReference type="InterPro" id="IPR038727">
    <property type="entry name" value="NadR/Ttd14_AAA_dom"/>
</dbReference>
<dbReference type="GO" id="GO:0070300">
    <property type="term" value="F:phosphatidic acid binding"/>
    <property type="evidence" value="ECO:0007669"/>
    <property type="project" value="TreeGrafter"/>
</dbReference>
<evidence type="ECO:0000259" key="1">
    <source>
        <dbReference type="Pfam" id="PF13521"/>
    </source>
</evidence>
<proteinExistence type="predicted"/>
<dbReference type="GO" id="GO:0005525">
    <property type="term" value="F:GTP binding"/>
    <property type="evidence" value="ECO:0007669"/>
    <property type="project" value="TreeGrafter"/>
</dbReference>
<dbReference type="Proteomes" id="UP000009168">
    <property type="component" value="Unassembled WGS sequence"/>
</dbReference>